<dbReference type="EC" id="3.6.1.27" evidence="3 12"/>
<keyword evidence="8 12" id="KW-1133">Transmembrane helix</keyword>
<feature type="transmembrane region" description="Helical" evidence="12">
    <location>
        <begin position="90"/>
        <end position="111"/>
    </location>
</feature>
<evidence type="ECO:0000256" key="6">
    <source>
        <dbReference type="ARBA" id="ARBA00022692"/>
    </source>
</evidence>
<comment type="subcellular location">
    <subcellularLocation>
        <location evidence="1 12">Cell membrane</location>
        <topology evidence="1 12">Multi-pass membrane protein</topology>
    </subcellularLocation>
</comment>
<comment type="function">
    <text evidence="12">Catalyzes the dephosphorylation of undecaprenyl diphosphate (UPP).</text>
</comment>
<dbReference type="GeneID" id="76198113"/>
<evidence type="ECO:0000313" key="14">
    <source>
        <dbReference type="Proteomes" id="UP001596417"/>
    </source>
</evidence>
<dbReference type="Pfam" id="PF02673">
    <property type="entry name" value="BacA"/>
    <property type="match status" value="1"/>
</dbReference>
<dbReference type="HAMAP" id="MF_01006">
    <property type="entry name" value="Undec_diphosphatase"/>
    <property type="match status" value="1"/>
</dbReference>
<accession>A0ABD5YKP7</accession>
<gene>
    <name evidence="12" type="primary">uppP</name>
    <name evidence="13" type="ORF">ACFQL7_00995</name>
</gene>
<dbReference type="PANTHER" id="PTHR30622:SF2">
    <property type="entry name" value="UNDECAPRENYL-DIPHOSPHATASE"/>
    <property type="match status" value="1"/>
</dbReference>
<evidence type="ECO:0000313" key="13">
    <source>
        <dbReference type="EMBL" id="MFC7188569.1"/>
    </source>
</evidence>
<feature type="transmembrane region" description="Helical" evidence="12">
    <location>
        <begin position="157"/>
        <end position="183"/>
    </location>
</feature>
<keyword evidence="9 12" id="KW-0472">Membrane</keyword>
<feature type="transmembrane region" description="Helical" evidence="12">
    <location>
        <begin position="44"/>
        <end position="63"/>
    </location>
</feature>
<feature type="transmembrane region" description="Helical" evidence="12">
    <location>
        <begin position="253"/>
        <end position="273"/>
    </location>
</feature>
<feature type="transmembrane region" description="Helical" evidence="12">
    <location>
        <begin position="6"/>
        <end position="24"/>
    </location>
</feature>
<evidence type="ECO:0000256" key="4">
    <source>
        <dbReference type="ARBA" id="ARBA00021581"/>
    </source>
</evidence>
<evidence type="ECO:0000256" key="11">
    <source>
        <dbReference type="ARBA" id="ARBA00047594"/>
    </source>
</evidence>
<dbReference type="InterPro" id="IPR003824">
    <property type="entry name" value="UppP"/>
</dbReference>
<evidence type="ECO:0000256" key="10">
    <source>
        <dbReference type="ARBA" id="ARBA00032707"/>
    </source>
</evidence>
<comment type="catalytic activity">
    <reaction evidence="11 12">
        <text>di-trans,octa-cis-undecaprenyl diphosphate + H2O = di-trans,octa-cis-undecaprenyl phosphate + phosphate + H(+)</text>
        <dbReference type="Rhea" id="RHEA:28094"/>
        <dbReference type="ChEBI" id="CHEBI:15377"/>
        <dbReference type="ChEBI" id="CHEBI:15378"/>
        <dbReference type="ChEBI" id="CHEBI:43474"/>
        <dbReference type="ChEBI" id="CHEBI:58405"/>
        <dbReference type="ChEBI" id="CHEBI:60392"/>
        <dbReference type="EC" id="3.6.1.27"/>
    </reaction>
</comment>
<dbReference type="Proteomes" id="UP001596417">
    <property type="component" value="Unassembled WGS sequence"/>
</dbReference>
<evidence type="ECO:0000256" key="9">
    <source>
        <dbReference type="ARBA" id="ARBA00023136"/>
    </source>
</evidence>
<proteinExistence type="inferred from homology"/>
<comment type="similarity">
    <text evidence="2 12">Belongs to the UppP family.</text>
</comment>
<evidence type="ECO:0000256" key="1">
    <source>
        <dbReference type="ARBA" id="ARBA00004651"/>
    </source>
</evidence>
<dbReference type="AlphaFoldDB" id="A0ABD5YKP7"/>
<dbReference type="PANTHER" id="PTHR30622">
    <property type="entry name" value="UNDECAPRENYL-DIPHOSPHATASE"/>
    <property type="match status" value="1"/>
</dbReference>
<organism evidence="13 14">
    <name type="scientific">Halocatena marina</name>
    <dbReference type="NCBI Taxonomy" id="2934937"/>
    <lineage>
        <taxon>Archaea</taxon>
        <taxon>Methanobacteriati</taxon>
        <taxon>Methanobacteriota</taxon>
        <taxon>Stenosarchaea group</taxon>
        <taxon>Halobacteria</taxon>
        <taxon>Halobacteriales</taxon>
        <taxon>Natronomonadaceae</taxon>
        <taxon>Halocatena</taxon>
    </lineage>
</organism>
<evidence type="ECO:0000256" key="8">
    <source>
        <dbReference type="ARBA" id="ARBA00022989"/>
    </source>
</evidence>
<dbReference type="RefSeq" id="WP_248904020.1">
    <property type="nucleotide sequence ID" value="NZ_CP109979.1"/>
</dbReference>
<evidence type="ECO:0000256" key="7">
    <source>
        <dbReference type="ARBA" id="ARBA00022801"/>
    </source>
</evidence>
<dbReference type="EMBL" id="JBHTAX010000001">
    <property type="protein sequence ID" value="MFC7188569.1"/>
    <property type="molecule type" value="Genomic_DNA"/>
</dbReference>
<keyword evidence="7 12" id="KW-0378">Hydrolase</keyword>
<protein>
    <recommendedName>
        <fullName evidence="4 12">Undecaprenyl-diphosphatase</fullName>
        <ecNumber evidence="3 12">3.6.1.27</ecNumber>
    </recommendedName>
    <alternativeName>
        <fullName evidence="10 12">Undecaprenyl pyrophosphate phosphatase</fullName>
    </alternativeName>
</protein>
<feature type="transmembrane region" description="Helical" evidence="12">
    <location>
        <begin position="195"/>
        <end position="213"/>
    </location>
</feature>
<evidence type="ECO:0000256" key="12">
    <source>
        <dbReference type="HAMAP-Rule" id="MF_01006"/>
    </source>
</evidence>
<dbReference type="GO" id="GO:0050380">
    <property type="term" value="F:undecaprenyl-diphosphatase activity"/>
    <property type="evidence" value="ECO:0007669"/>
    <property type="project" value="UniProtKB-UniRule"/>
</dbReference>
<evidence type="ECO:0000256" key="3">
    <source>
        <dbReference type="ARBA" id="ARBA00012374"/>
    </source>
</evidence>
<reference evidence="13 14" key="1">
    <citation type="journal article" date="2019" name="Int. J. Syst. Evol. Microbiol.">
        <title>The Global Catalogue of Microorganisms (GCM) 10K type strain sequencing project: providing services to taxonomists for standard genome sequencing and annotation.</title>
        <authorList>
            <consortium name="The Broad Institute Genomics Platform"/>
            <consortium name="The Broad Institute Genome Sequencing Center for Infectious Disease"/>
            <person name="Wu L."/>
            <person name="Ma J."/>
        </authorList>
    </citation>
    <scope>NUCLEOTIDE SEQUENCE [LARGE SCALE GENOMIC DNA]</scope>
    <source>
        <strain evidence="13 14">RDMS1</strain>
    </source>
</reference>
<dbReference type="GO" id="GO:0005886">
    <property type="term" value="C:plasma membrane"/>
    <property type="evidence" value="ECO:0007669"/>
    <property type="project" value="UniProtKB-SubCell"/>
</dbReference>
<feature type="transmembrane region" description="Helical" evidence="12">
    <location>
        <begin position="118"/>
        <end position="137"/>
    </location>
</feature>
<evidence type="ECO:0000256" key="5">
    <source>
        <dbReference type="ARBA" id="ARBA00022475"/>
    </source>
</evidence>
<sequence length="281" mass="28807">MDGETALIAVIVGILQGIFEWLPISSEGNITIALTALGQSNTSAVSFALFLHAGTAVSATAYYRDELKAVLRSIPDWRPSEAFDGSTAELSYLAIATLMTGIVGIPAYLLLGEVIGKLQGGMLIILIGGLLIVTGILQRVSGDLALGSREQPDIVDALLVGALQGFAVLPGISRSGVTASVLLFRSHDGPSAFRLSFLLSIPAALGGSALALLESGSLAGISPSGALIALTVSAIVGYLTIDALMRIVERISFWKICLGLGGVAIVGGGLLVARRIGIVAI</sequence>
<keyword evidence="14" id="KW-1185">Reference proteome</keyword>
<keyword evidence="6 12" id="KW-0812">Transmembrane</keyword>
<evidence type="ECO:0000256" key="2">
    <source>
        <dbReference type="ARBA" id="ARBA00010621"/>
    </source>
</evidence>
<keyword evidence="5 12" id="KW-1003">Cell membrane</keyword>
<comment type="caution">
    <text evidence="13">The sequence shown here is derived from an EMBL/GenBank/DDBJ whole genome shotgun (WGS) entry which is preliminary data.</text>
</comment>
<name>A0ABD5YKP7_9EURY</name>
<feature type="transmembrane region" description="Helical" evidence="12">
    <location>
        <begin position="219"/>
        <end position="241"/>
    </location>
</feature>